<dbReference type="PANTHER" id="PTHR37825">
    <property type="entry name" value="TRNA(MET) CYTIDINE ACETATE LIGASE"/>
    <property type="match status" value="1"/>
</dbReference>
<comment type="caution">
    <text evidence="3">Lacks conserved residue(s) required for the propagation of feature annotation.</text>
</comment>
<organism evidence="4 5">
    <name type="scientific">Litchfieldia luteola</name>
    <dbReference type="NCBI Taxonomy" id="682179"/>
    <lineage>
        <taxon>Bacteria</taxon>
        <taxon>Bacillati</taxon>
        <taxon>Bacillota</taxon>
        <taxon>Bacilli</taxon>
        <taxon>Bacillales</taxon>
        <taxon>Bacillaceae</taxon>
        <taxon>Litchfieldia</taxon>
    </lineage>
</organism>
<keyword evidence="3" id="KW-0547">Nucleotide-binding</keyword>
<dbReference type="InterPro" id="IPR014729">
    <property type="entry name" value="Rossmann-like_a/b/a_fold"/>
</dbReference>
<comment type="subcellular location">
    <subcellularLocation>
        <location evidence="3">Cytoplasm</location>
    </subcellularLocation>
</comment>
<dbReference type="HAMAP" id="MF_01539">
    <property type="entry name" value="TmcAL"/>
    <property type="match status" value="1"/>
</dbReference>
<evidence type="ECO:0000256" key="3">
    <source>
        <dbReference type="HAMAP-Rule" id="MF_01539"/>
    </source>
</evidence>
<evidence type="ECO:0000256" key="1">
    <source>
        <dbReference type="ARBA" id="ARBA00022598"/>
    </source>
</evidence>
<dbReference type="NCBIfam" id="NF010191">
    <property type="entry name" value="PRK13670.1"/>
    <property type="match status" value="1"/>
</dbReference>
<dbReference type="RefSeq" id="WP_193536864.1">
    <property type="nucleotide sequence ID" value="NZ_JADCLJ010000020.1"/>
</dbReference>
<dbReference type="EC" id="6.3.4.-" evidence="3"/>
<name>A0ABR9QK10_9BACI</name>
<keyword evidence="3" id="KW-0694">RNA-binding</keyword>
<dbReference type="Gene3D" id="3.40.50.620">
    <property type="entry name" value="HUPs"/>
    <property type="match status" value="1"/>
</dbReference>
<dbReference type="Pfam" id="PF05636">
    <property type="entry name" value="HIGH_NTase1"/>
    <property type="match status" value="1"/>
</dbReference>
<feature type="binding site" evidence="3">
    <location>
        <position position="162"/>
    </location>
    <ligand>
        <name>ATP</name>
        <dbReference type="ChEBI" id="CHEBI:30616"/>
    </ligand>
</feature>
<gene>
    <name evidence="3" type="primary">tmcAL</name>
    <name evidence="4" type="ORF">IMZ08_12305</name>
</gene>
<comment type="caution">
    <text evidence="4">The sequence shown here is derived from an EMBL/GenBank/DDBJ whole genome shotgun (WGS) entry which is preliminary data.</text>
</comment>
<accession>A0ABR9QK10</accession>
<comment type="similarity">
    <text evidence="3">Belongs to the TmcAL family.</text>
</comment>
<keyword evidence="5" id="KW-1185">Reference proteome</keyword>
<keyword evidence="2 3" id="KW-0819">tRNA processing</keyword>
<evidence type="ECO:0000313" key="4">
    <source>
        <dbReference type="EMBL" id="MBE4908841.1"/>
    </source>
</evidence>
<dbReference type="SUPFAM" id="SSF52374">
    <property type="entry name" value="Nucleotidylyl transferase"/>
    <property type="match status" value="1"/>
</dbReference>
<feature type="binding site" evidence="3">
    <location>
        <position position="101"/>
    </location>
    <ligand>
        <name>ATP</name>
        <dbReference type="ChEBI" id="CHEBI:30616"/>
    </ligand>
</feature>
<reference evidence="4 5" key="1">
    <citation type="submission" date="2020-10" db="EMBL/GenBank/DDBJ databases">
        <title>Bacillus sp. HD4P25, an endophyte from a halophyte.</title>
        <authorList>
            <person name="Sun J.-Q."/>
        </authorList>
    </citation>
    <scope>NUCLEOTIDE SEQUENCE [LARGE SCALE GENOMIC DNA]</scope>
    <source>
        <strain evidence="4 5">YIM 93174</strain>
    </source>
</reference>
<comment type="function">
    <text evidence="3">Catalyzes the formation of N(4)-acetylcytidine (ac(4)C) at the wobble position of elongator tRNA(Met), using acetate and ATP as substrates. First activates an acetate ion to form acetyladenylate (Ac-AMP) and then transfers the acetyl group to tRNA to form ac(4)C34.</text>
</comment>
<comment type="catalytic activity">
    <reaction evidence="3">
        <text>cytidine(34) in elongator tRNA(Met) + acetate + ATP = N(4)-acetylcytidine(34) in elongator tRNA(Met) + AMP + diphosphate</text>
        <dbReference type="Rhea" id="RHEA:58144"/>
        <dbReference type="Rhea" id="RHEA-COMP:10693"/>
        <dbReference type="Rhea" id="RHEA-COMP:10694"/>
        <dbReference type="ChEBI" id="CHEBI:30089"/>
        <dbReference type="ChEBI" id="CHEBI:30616"/>
        <dbReference type="ChEBI" id="CHEBI:33019"/>
        <dbReference type="ChEBI" id="CHEBI:74900"/>
        <dbReference type="ChEBI" id="CHEBI:82748"/>
        <dbReference type="ChEBI" id="CHEBI:456215"/>
    </reaction>
</comment>
<keyword evidence="3" id="KW-0067">ATP-binding</keyword>
<keyword evidence="1 3" id="KW-0436">Ligase</keyword>
<dbReference type="InterPro" id="IPR008513">
    <property type="entry name" value="tRNA(Met)_cyd_acetate_ligase"/>
</dbReference>
<dbReference type="PANTHER" id="PTHR37825:SF1">
    <property type="entry name" value="TRNA(MET) CYTIDINE ACETATE LIGASE"/>
    <property type="match status" value="1"/>
</dbReference>
<keyword evidence="3" id="KW-0963">Cytoplasm</keyword>
<keyword evidence="3" id="KW-0820">tRNA-binding</keyword>
<sequence length="411" mass="47014">MKSVGVVVEYNPFHNGHLYHIEQTRKHTNADCIVAVMSGNFLQRGEPALLSKWYRTKMALQGGADIVIELPYAFATQKAEIFANGSISILDAIGCSEMCFGSEHGTIIDFNKTVSYMIENEETFNIKIKNTVKQGYSYPKAASLAYYELEGQESFLDLSRPNNILGYHYVKAIKDQQSSMKPTTIQRTGAGYHDVELPPENIASATSIRKALLEEEVSLETIKQFVPVTTSNELKKYLSEFQLLHSWEDYFSLLKYKLMTLTAKDLENLYEMEEGLENRLISHISNSHTFEEFMKKIKTKRYTWTRLQRACCHILTHTTKQQMSTVKDNPKATYLRLLGMTVTGQRYLKTVKKDLSLPLVANLSSYNDPLLELDKKAANTYSMIFPEPIRSKVLKLEYSTPPIRYNEENVN</sequence>
<dbReference type="EMBL" id="JADCLJ010000020">
    <property type="protein sequence ID" value="MBE4908841.1"/>
    <property type="molecule type" value="Genomic_DNA"/>
</dbReference>
<evidence type="ECO:0000256" key="2">
    <source>
        <dbReference type="ARBA" id="ARBA00022694"/>
    </source>
</evidence>
<dbReference type="Proteomes" id="UP001516662">
    <property type="component" value="Unassembled WGS sequence"/>
</dbReference>
<protein>
    <recommendedName>
        <fullName evidence="3">tRNA(Met) cytidine acetate ligase</fullName>
        <ecNumber evidence="3">6.3.4.-</ecNumber>
    </recommendedName>
</protein>
<evidence type="ECO:0000313" key="5">
    <source>
        <dbReference type="Proteomes" id="UP001516662"/>
    </source>
</evidence>
<feature type="binding site" evidence="3">
    <location>
        <position position="187"/>
    </location>
    <ligand>
        <name>ATP</name>
        <dbReference type="ChEBI" id="CHEBI:30616"/>
    </ligand>
</feature>
<feature type="binding site" evidence="3">
    <location>
        <begin position="7"/>
        <end position="20"/>
    </location>
    <ligand>
        <name>ATP</name>
        <dbReference type="ChEBI" id="CHEBI:30616"/>
    </ligand>
</feature>
<proteinExistence type="inferred from homology"/>